<evidence type="ECO:0000313" key="9">
    <source>
        <dbReference type="Proteomes" id="UP000049023"/>
    </source>
</evidence>
<sequence length="97" mass="9706">MKSACAITPGTLPLMYSAFASSTYLADGIGVPLPPMTRPTVCAAAALAAIALLTARTTPIGASAELGRRASRLAAPGMLCSRCSHDANCVATAEAPT</sequence>
<evidence type="ECO:0000313" key="5">
    <source>
        <dbReference type="EMBL" id="COV89109.1"/>
    </source>
</evidence>
<dbReference type="Proteomes" id="UP000049023">
    <property type="component" value="Unassembled WGS sequence"/>
</dbReference>
<name>A0A655AA31_MYCTX</name>
<evidence type="ECO:0000313" key="3">
    <source>
        <dbReference type="EMBL" id="CKS35277.1"/>
    </source>
</evidence>
<dbReference type="Proteomes" id="UP000046680">
    <property type="component" value="Unassembled WGS sequence"/>
</dbReference>
<evidence type="ECO:0000313" key="2">
    <source>
        <dbReference type="EMBL" id="CFR80867.1"/>
    </source>
</evidence>
<dbReference type="EMBL" id="CSAD01000385">
    <property type="protein sequence ID" value="COV89109.1"/>
    <property type="molecule type" value="Genomic_DNA"/>
</dbReference>
<protein>
    <submittedName>
        <fullName evidence="3">Uncharacterized protein</fullName>
    </submittedName>
</protein>
<dbReference type="EMBL" id="CNGE01000267">
    <property type="protein sequence ID" value="CKS35277.1"/>
    <property type="molecule type" value="Genomic_DNA"/>
</dbReference>
<dbReference type="EMBL" id="CNFU01001861">
    <property type="protein sequence ID" value="CKT83227.1"/>
    <property type="molecule type" value="Genomic_DNA"/>
</dbReference>
<accession>A0A655AA31</accession>
<proteinExistence type="predicted"/>
<evidence type="ECO:0000256" key="1">
    <source>
        <dbReference type="SAM" id="SignalP"/>
    </source>
</evidence>
<feature type="signal peptide" evidence="1">
    <location>
        <begin position="1"/>
        <end position="20"/>
    </location>
</feature>
<evidence type="ECO:0000313" key="4">
    <source>
        <dbReference type="EMBL" id="CKT83227.1"/>
    </source>
</evidence>
<organism evidence="3 8">
    <name type="scientific">Mycobacterium tuberculosis</name>
    <dbReference type="NCBI Taxonomy" id="1773"/>
    <lineage>
        <taxon>Bacteria</taxon>
        <taxon>Bacillati</taxon>
        <taxon>Actinomycetota</taxon>
        <taxon>Actinomycetes</taxon>
        <taxon>Mycobacteriales</taxon>
        <taxon>Mycobacteriaceae</taxon>
        <taxon>Mycobacterium</taxon>
        <taxon>Mycobacterium tuberculosis complex</taxon>
    </lineage>
</organism>
<reference evidence="6 7" key="1">
    <citation type="submission" date="2015-03" db="EMBL/GenBank/DDBJ databases">
        <authorList>
            <consortium name="Pathogen Informatics"/>
        </authorList>
    </citation>
    <scope>NUCLEOTIDE SEQUENCE [LARGE SCALE GENOMIC DNA]</scope>
    <source>
        <strain evidence="3 8">Bir 172</strain>
        <strain evidence="4 9">Bir 187</strain>
        <strain evidence="2 7">C09601061</strain>
        <strain evidence="5 6">G09801536</strain>
    </source>
</reference>
<dbReference type="Proteomes" id="UP000045842">
    <property type="component" value="Unassembled WGS sequence"/>
</dbReference>
<dbReference type="AlphaFoldDB" id="A0A655AA31"/>
<dbReference type="Proteomes" id="UP000048948">
    <property type="component" value="Unassembled WGS sequence"/>
</dbReference>
<evidence type="ECO:0000313" key="6">
    <source>
        <dbReference type="Proteomes" id="UP000045842"/>
    </source>
</evidence>
<dbReference type="EMBL" id="CGCX01000648">
    <property type="protein sequence ID" value="CFR80867.1"/>
    <property type="molecule type" value="Genomic_DNA"/>
</dbReference>
<keyword evidence="1" id="KW-0732">Signal</keyword>
<evidence type="ECO:0000313" key="7">
    <source>
        <dbReference type="Proteomes" id="UP000046680"/>
    </source>
</evidence>
<evidence type="ECO:0000313" key="8">
    <source>
        <dbReference type="Proteomes" id="UP000048948"/>
    </source>
</evidence>
<gene>
    <name evidence="2" type="ORF">ERS007657_01882</name>
    <name evidence="5" type="ORF">ERS007679_02654</name>
    <name evidence="3" type="ORF">ERS027646_01702</name>
    <name evidence="4" type="ORF">ERS027661_04773</name>
</gene>
<feature type="chain" id="PRO_5040604324" evidence="1">
    <location>
        <begin position="21"/>
        <end position="97"/>
    </location>
</feature>